<gene>
    <name evidence="1" type="ORF">CDO52_10570</name>
</gene>
<evidence type="ECO:0000313" key="1">
    <source>
        <dbReference type="EMBL" id="ASU83165.1"/>
    </source>
</evidence>
<dbReference type="PROSITE" id="PS51257">
    <property type="entry name" value="PROKAR_LIPOPROTEIN"/>
    <property type="match status" value="1"/>
</dbReference>
<evidence type="ECO:0000313" key="2">
    <source>
        <dbReference type="Proteomes" id="UP000215005"/>
    </source>
</evidence>
<proteinExistence type="predicted"/>
<protein>
    <submittedName>
        <fullName evidence="1">Uncharacterized protein</fullName>
    </submittedName>
</protein>
<reference evidence="1 2" key="1">
    <citation type="submission" date="2017-08" db="EMBL/GenBank/DDBJ databases">
        <title>The complete genome sequence of Nocardiopsis gilva YIM 90087.</title>
        <authorList>
            <person name="Yin M."/>
            <person name="Tang S."/>
        </authorList>
    </citation>
    <scope>NUCLEOTIDE SEQUENCE [LARGE SCALE GENOMIC DNA]</scope>
    <source>
        <strain evidence="1 2">YIM 90087</strain>
    </source>
</reference>
<organism evidence="1 2">
    <name type="scientific">Nocardiopsis gilva YIM 90087</name>
    <dbReference type="NCBI Taxonomy" id="1235441"/>
    <lineage>
        <taxon>Bacteria</taxon>
        <taxon>Bacillati</taxon>
        <taxon>Actinomycetota</taxon>
        <taxon>Actinomycetes</taxon>
        <taxon>Streptosporangiales</taxon>
        <taxon>Nocardiopsidaceae</taxon>
        <taxon>Nocardiopsis</taxon>
    </lineage>
</organism>
<accession>A0A223S4W9</accession>
<dbReference type="AlphaFoldDB" id="A0A223S4W9"/>
<dbReference type="KEGG" id="ngv:CDO52_10570"/>
<dbReference type="EMBL" id="CP022753">
    <property type="protein sequence ID" value="ASU83165.1"/>
    <property type="molecule type" value="Genomic_DNA"/>
</dbReference>
<name>A0A223S4W9_9ACTN</name>
<dbReference type="Proteomes" id="UP000215005">
    <property type="component" value="Chromosome"/>
</dbReference>
<sequence>MDVRSFSLYGMSALVVLAASGSCESTSYSGTSSTSCRDGNCTVTIKGTGGSGDLADIGVTEYEYRIVLNKDKSAKVMVERETSGAVDDREETSVKLGESATLHRYTVEYVSNTDEGAKFEFTQ</sequence>
<dbReference type="RefSeq" id="WP_017621907.1">
    <property type="nucleotide sequence ID" value="NZ_ANBG01000456.1"/>
</dbReference>
<keyword evidence="2" id="KW-1185">Reference proteome</keyword>